<organism evidence="1">
    <name type="scientific">marine sediment metagenome</name>
    <dbReference type="NCBI Taxonomy" id="412755"/>
    <lineage>
        <taxon>unclassified sequences</taxon>
        <taxon>metagenomes</taxon>
        <taxon>ecological metagenomes</taxon>
    </lineage>
</organism>
<dbReference type="EMBL" id="BART01031425">
    <property type="protein sequence ID" value="GAH14261.1"/>
    <property type="molecule type" value="Genomic_DNA"/>
</dbReference>
<reference evidence="1" key="1">
    <citation type="journal article" date="2014" name="Front. Microbiol.">
        <title>High frequency of phylogenetically diverse reductive dehalogenase-homologous genes in deep subseafloor sedimentary metagenomes.</title>
        <authorList>
            <person name="Kawai M."/>
            <person name="Futagami T."/>
            <person name="Toyoda A."/>
            <person name="Takaki Y."/>
            <person name="Nishi S."/>
            <person name="Hori S."/>
            <person name="Arai W."/>
            <person name="Tsubouchi T."/>
            <person name="Morono Y."/>
            <person name="Uchiyama I."/>
            <person name="Ito T."/>
            <person name="Fujiyama A."/>
            <person name="Inagaki F."/>
            <person name="Takami H."/>
        </authorList>
    </citation>
    <scope>NUCLEOTIDE SEQUENCE</scope>
    <source>
        <strain evidence="1">Expedition CK06-06</strain>
    </source>
</reference>
<evidence type="ECO:0000313" key="1">
    <source>
        <dbReference type="EMBL" id="GAH14261.1"/>
    </source>
</evidence>
<protein>
    <submittedName>
        <fullName evidence="1">Uncharacterized protein</fullName>
    </submittedName>
</protein>
<dbReference type="AlphaFoldDB" id="X1D0B9"/>
<gene>
    <name evidence="1" type="ORF">S01H4_54588</name>
</gene>
<accession>X1D0B9</accession>
<feature type="non-terminal residue" evidence="1">
    <location>
        <position position="1"/>
    </location>
</feature>
<comment type="caution">
    <text evidence="1">The sequence shown here is derived from an EMBL/GenBank/DDBJ whole genome shotgun (WGS) entry which is preliminary data.</text>
</comment>
<proteinExistence type="predicted"/>
<name>X1D0B9_9ZZZZ</name>
<sequence>PSSNLGLTHHQRFIITLLKHALRIKIKKIEISRE</sequence>